<evidence type="ECO:0000313" key="4">
    <source>
        <dbReference type="EMBL" id="TVY08120.1"/>
    </source>
</evidence>
<dbReference type="GO" id="GO:0006310">
    <property type="term" value="P:DNA recombination"/>
    <property type="evidence" value="ECO:0007669"/>
    <property type="project" value="InterPro"/>
</dbReference>
<dbReference type="RefSeq" id="WP_144850346.1">
    <property type="nucleotide sequence ID" value="NZ_VNJI01000027.1"/>
</dbReference>
<evidence type="ECO:0000313" key="5">
    <source>
        <dbReference type="Proteomes" id="UP000317036"/>
    </source>
</evidence>
<organism evidence="4 5">
    <name type="scientific">Paenibacillus cremeus</name>
    <dbReference type="NCBI Taxonomy" id="2163881"/>
    <lineage>
        <taxon>Bacteria</taxon>
        <taxon>Bacillati</taxon>
        <taxon>Bacillota</taxon>
        <taxon>Bacilli</taxon>
        <taxon>Bacillales</taxon>
        <taxon>Paenibacillaceae</taxon>
        <taxon>Paenibacillus</taxon>
    </lineage>
</organism>
<dbReference type="PROSITE" id="PS50160">
    <property type="entry name" value="DNA_LIGASE_A3"/>
    <property type="match status" value="1"/>
</dbReference>
<dbReference type="SUPFAM" id="SSF56091">
    <property type="entry name" value="DNA ligase/mRNA capping enzyme, catalytic domain"/>
    <property type="match status" value="1"/>
</dbReference>
<dbReference type="Pfam" id="PF01068">
    <property type="entry name" value="DNA_ligase_A_M"/>
    <property type="match status" value="1"/>
</dbReference>
<evidence type="ECO:0000256" key="1">
    <source>
        <dbReference type="ARBA" id="ARBA00007572"/>
    </source>
</evidence>
<dbReference type="EMBL" id="VNJI01000027">
    <property type="protein sequence ID" value="TVY08120.1"/>
    <property type="molecule type" value="Genomic_DNA"/>
</dbReference>
<dbReference type="InterPro" id="IPR050191">
    <property type="entry name" value="ATP-dep_DNA_ligase"/>
</dbReference>
<keyword evidence="2" id="KW-0436">Ligase</keyword>
<dbReference type="GO" id="GO:0006281">
    <property type="term" value="P:DNA repair"/>
    <property type="evidence" value="ECO:0007669"/>
    <property type="project" value="InterPro"/>
</dbReference>
<evidence type="ECO:0000259" key="3">
    <source>
        <dbReference type="PROSITE" id="PS50160"/>
    </source>
</evidence>
<dbReference type="Gene3D" id="3.30.1490.70">
    <property type="match status" value="1"/>
</dbReference>
<comment type="caution">
    <text evidence="4">The sequence shown here is derived from an EMBL/GenBank/DDBJ whole genome shotgun (WGS) entry which is preliminary data.</text>
</comment>
<proteinExistence type="inferred from homology"/>
<dbReference type="PANTHER" id="PTHR45674">
    <property type="entry name" value="DNA LIGASE 1/3 FAMILY MEMBER"/>
    <property type="match status" value="1"/>
</dbReference>
<sequence length="207" mass="24185">MLNALMLPEMAEQPFSDDSYVFEPMFEGHRLILKKQGVETRLWTRQKVECTRQYPELHTLGIKGDVVLDGEVCYFHPESGEMDAAWIKRRLQLHNKKSIATSSRHRPVTYMVWDILFYNGRDLRNLPLLKRRSILESVLESEESVIRIVPQLDGCGDELWKEVQERSMKGMIAKRKTSVYTPRHSKEWLQVLNEQYGQYDVDVAANG</sequence>
<dbReference type="OrthoDB" id="5503604at2"/>
<keyword evidence="5" id="KW-1185">Reference proteome</keyword>
<comment type="similarity">
    <text evidence="1">Belongs to the ATP-dependent DNA ligase family.</text>
</comment>
<dbReference type="Proteomes" id="UP000317036">
    <property type="component" value="Unassembled WGS sequence"/>
</dbReference>
<dbReference type="PANTHER" id="PTHR45674:SF4">
    <property type="entry name" value="DNA LIGASE 1"/>
    <property type="match status" value="1"/>
</dbReference>
<dbReference type="InterPro" id="IPR012310">
    <property type="entry name" value="DNA_ligase_ATP-dep_cent"/>
</dbReference>
<feature type="domain" description="ATP-dependent DNA ligase family profile" evidence="3">
    <location>
        <begin position="101"/>
        <end position="191"/>
    </location>
</feature>
<name>A0A559K7K5_9BACL</name>
<evidence type="ECO:0000256" key="2">
    <source>
        <dbReference type="ARBA" id="ARBA00022598"/>
    </source>
</evidence>
<reference evidence="4 5" key="1">
    <citation type="submission" date="2019-07" db="EMBL/GenBank/DDBJ databases">
        <authorList>
            <person name="Kim J."/>
        </authorList>
    </citation>
    <scope>NUCLEOTIDE SEQUENCE [LARGE SCALE GENOMIC DNA]</scope>
    <source>
        <strain evidence="4 5">JC52</strain>
    </source>
</reference>
<dbReference type="AlphaFoldDB" id="A0A559K7K5"/>
<dbReference type="GO" id="GO:0003910">
    <property type="term" value="F:DNA ligase (ATP) activity"/>
    <property type="evidence" value="ECO:0007669"/>
    <property type="project" value="InterPro"/>
</dbReference>
<accession>A0A559K7K5</accession>
<dbReference type="GO" id="GO:0005524">
    <property type="term" value="F:ATP binding"/>
    <property type="evidence" value="ECO:0007669"/>
    <property type="project" value="InterPro"/>
</dbReference>
<protein>
    <recommendedName>
        <fullName evidence="3">ATP-dependent DNA ligase family profile domain-containing protein</fullName>
    </recommendedName>
</protein>
<gene>
    <name evidence="4" type="ORF">FPZ49_20435</name>
</gene>
<dbReference type="Gene3D" id="3.30.470.30">
    <property type="entry name" value="DNA ligase/mRNA capping enzyme"/>
    <property type="match status" value="1"/>
</dbReference>